<name>F0F337_9BACT</name>
<evidence type="ECO:0000313" key="1">
    <source>
        <dbReference type="EMBL" id="EGC21253.1"/>
    </source>
</evidence>
<keyword evidence="2" id="KW-1185">Reference proteome</keyword>
<comment type="caution">
    <text evidence="1">The sequence shown here is derived from an EMBL/GenBank/DDBJ whole genome shotgun (WGS) entry which is preliminary data.</text>
</comment>
<dbReference type="STRING" id="888743.HMPREF9141_0003"/>
<reference evidence="1 2" key="1">
    <citation type="submission" date="2011-01" db="EMBL/GenBank/DDBJ databases">
        <authorList>
            <person name="Muzny D."/>
            <person name="Qin X."/>
            <person name="Deng J."/>
            <person name="Jiang H."/>
            <person name="Liu Y."/>
            <person name="Qu J."/>
            <person name="Song X.-Z."/>
            <person name="Zhang L."/>
            <person name="Thornton R."/>
            <person name="Coyle M."/>
            <person name="Francisco L."/>
            <person name="Jackson L."/>
            <person name="Javaid M."/>
            <person name="Korchina V."/>
            <person name="Kovar C."/>
            <person name="Mata R."/>
            <person name="Mathew T."/>
            <person name="Ngo R."/>
            <person name="Nguyen L."/>
            <person name="Nguyen N."/>
            <person name="Okwuonu G."/>
            <person name="Ongeri F."/>
            <person name="Pham C."/>
            <person name="Simmons D."/>
            <person name="Wilczek-Boney K."/>
            <person name="Hale W."/>
            <person name="Jakkamsetti A."/>
            <person name="Pham P."/>
            <person name="Ruth R."/>
            <person name="San Lucas F."/>
            <person name="Warren J."/>
            <person name="Zhang J."/>
            <person name="Zhao Z."/>
            <person name="Zhou C."/>
            <person name="Zhu D."/>
            <person name="Lee S."/>
            <person name="Bess C."/>
            <person name="Blankenburg K."/>
            <person name="Forbes L."/>
            <person name="Fu Q."/>
            <person name="Gubbala S."/>
            <person name="Hirani K."/>
            <person name="Jayaseelan J.C."/>
            <person name="Lara F."/>
            <person name="Munidasa M."/>
            <person name="Palculict T."/>
            <person name="Patil S."/>
            <person name="Pu L.-L."/>
            <person name="Saada N."/>
            <person name="Tang L."/>
            <person name="Weissenberger G."/>
            <person name="Zhu Y."/>
            <person name="Hemphill L."/>
            <person name="Shang Y."/>
            <person name="Youmans B."/>
            <person name="Ayvaz T."/>
            <person name="Ross M."/>
            <person name="Santibanez J."/>
            <person name="Aqrawi P."/>
            <person name="Gross S."/>
            <person name="Joshi V."/>
            <person name="Fowler G."/>
            <person name="Nazareth L."/>
            <person name="Reid J."/>
            <person name="Worley K."/>
            <person name="Petrosino J."/>
            <person name="Highlander S."/>
            <person name="Gibbs R."/>
        </authorList>
    </citation>
    <scope>NUCLEOTIDE SEQUENCE [LARGE SCALE GENOMIC DNA]</scope>
    <source>
        <strain evidence="1 2">DSM 16608</strain>
    </source>
</reference>
<dbReference type="EMBL" id="AEWX01000001">
    <property type="protein sequence ID" value="EGC21253.1"/>
    <property type="molecule type" value="Genomic_DNA"/>
</dbReference>
<organism evidence="1 2">
    <name type="scientific">Prevotella multiformis DSM 16608</name>
    <dbReference type="NCBI Taxonomy" id="888743"/>
    <lineage>
        <taxon>Bacteria</taxon>
        <taxon>Pseudomonadati</taxon>
        <taxon>Bacteroidota</taxon>
        <taxon>Bacteroidia</taxon>
        <taxon>Bacteroidales</taxon>
        <taxon>Prevotellaceae</taxon>
        <taxon>Prevotella</taxon>
    </lineage>
</organism>
<dbReference type="Proteomes" id="UP000005697">
    <property type="component" value="Unassembled WGS sequence"/>
</dbReference>
<gene>
    <name evidence="1" type="ORF">HMPREF9141_0003</name>
</gene>
<accession>F0F337</accession>
<proteinExistence type="predicted"/>
<dbReference type="AlphaFoldDB" id="F0F337"/>
<protein>
    <submittedName>
        <fullName evidence="1">Uncharacterized protein</fullName>
    </submittedName>
</protein>
<evidence type="ECO:0000313" key="2">
    <source>
        <dbReference type="Proteomes" id="UP000005697"/>
    </source>
</evidence>
<sequence length="82" mass="9391">MFFEAHDVVNRHIRNAILRVYGLLIGQNKCLVDIVVLVGCKLVLFYIQFDVILEFLLADMSMIYDFPICRAPSIRSIFPSGV</sequence>
<dbReference type="HOGENOM" id="CLU_2555464_0_0_10"/>